<keyword evidence="5" id="KW-0046">Antibiotic resistance</keyword>
<keyword evidence="6" id="KW-0012">Acyltransferase</keyword>
<organism evidence="8 9">
    <name type="scientific">Okeania hirsuta</name>
    <dbReference type="NCBI Taxonomy" id="1458930"/>
    <lineage>
        <taxon>Bacteria</taxon>
        <taxon>Bacillati</taxon>
        <taxon>Cyanobacteriota</taxon>
        <taxon>Cyanophyceae</taxon>
        <taxon>Oscillatoriophycideae</taxon>
        <taxon>Oscillatoriales</taxon>
        <taxon>Microcoleaceae</taxon>
        <taxon>Okeania</taxon>
    </lineage>
</organism>
<proteinExistence type="predicted"/>
<dbReference type="EC" id="2.3.1.28" evidence="1"/>
<dbReference type="Pfam" id="PF00132">
    <property type="entry name" value="Hexapep"/>
    <property type="match status" value="1"/>
</dbReference>
<protein>
    <recommendedName>
        <fullName evidence="2">Chloramphenicol acetyltransferase</fullName>
        <ecNumber evidence="1">2.3.1.28</ecNumber>
    </recommendedName>
</protein>
<dbReference type="InterPro" id="IPR050179">
    <property type="entry name" value="Trans_hexapeptide_repeat"/>
</dbReference>
<dbReference type="SUPFAM" id="SSF51161">
    <property type="entry name" value="Trimeric LpxA-like enzymes"/>
    <property type="match status" value="1"/>
</dbReference>
<dbReference type="GO" id="GO:0008811">
    <property type="term" value="F:chloramphenicol O-acetyltransferase activity"/>
    <property type="evidence" value="ECO:0007669"/>
    <property type="project" value="UniProtKB-EC"/>
</dbReference>
<dbReference type="GO" id="GO:0043886">
    <property type="term" value="F:structural constituent of carboxysome shell"/>
    <property type="evidence" value="ECO:0007669"/>
    <property type="project" value="UniProtKB-ARBA"/>
</dbReference>
<name>A0A3N6NMQ8_9CYAN</name>
<keyword evidence="3 8" id="KW-0808">Transferase</keyword>
<evidence type="ECO:0000256" key="6">
    <source>
        <dbReference type="ARBA" id="ARBA00023315"/>
    </source>
</evidence>
<dbReference type="Gene3D" id="2.160.10.10">
    <property type="entry name" value="Hexapeptide repeat proteins"/>
    <property type="match status" value="1"/>
</dbReference>
<comment type="catalytic activity">
    <reaction evidence="7">
        <text>chloramphenicol + acetyl-CoA = chloramphenicol 3-acetate + CoA</text>
        <dbReference type="Rhea" id="RHEA:18421"/>
        <dbReference type="ChEBI" id="CHEBI:16730"/>
        <dbReference type="ChEBI" id="CHEBI:17698"/>
        <dbReference type="ChEBI" id="CHEBI:57287"/>
        <dbReference type="ChEBI" id="CHEBI:57288"/>
        <dbReference type="EC" id="2.3.1.28"/>
    </reaction>
</comment>
<dbReference type="OrthoDB" id="9814490at2"/>
<dbReference type="PROSITE" id="PS00101">
    <property type="entry name" value="HEXAPEP_TRANSFERASES"/>
    <property type="match status" value="1"/>
</dbReference>
<dbReference type="EMBL" id="RCBY01000017">
    <property type="protein sequence ID" value="RQH52064.1"/>
    <property type="molecule type" value="Genomic_DNA"/>
</dbReference>
<dbReference type="PANTHER" id="PTHR43300:SF12">
    <property type="entry name" value="CHLORAMPHENICOL ACETYLTRANSFERASE"/>
    <property type="match status" value="1"/>
</dbReference>
<dbReference type="InterPro" id="IPR001451">
    <property type="entry name" value="Hexapep"/>
</dbReference>
<evidence type="ECO:0000256" key="2">
    <source>
        <dbReference type="ARBA" id="ARBA00020291"/>
    </source>
</evidence>
<reference evidence="8 9" key="1">
    <citation type="journal article" date="2018" name="ACS Chem. Biol.">
        <title>Ketoreductase domain dysfunction expands chemodiversity: malyngamide biosynthesis in the cyanobacterium Okeania hirsuta.</title>
        <authorList>
            <person name="Moss N.A."/>
            <person name="Leao T."/>
            <person name="Rankin M."/>
            <person name="McCullough T.M."/>
            <person name="Qu P."/>
            <person name="Korobeynikov A."/>
            <person name="Smith J.L."/>
            <person name="Gerwick L."/>
            <person name="Gerwick W.H."/>
        </authorList>
    </citation>
    <scope>NUCLEOTIDE SEQUENCE [LARGE SCALE GENOMIC DNA]</scope>
    <source>
        <strain evidence="8 9">PAB10Feb10-1</strain>
    </source>
</reference>
<gene>
    <name evidence="8" type="ORF">D5R40_05100</name>
</gene>
<dbReference type="GO" id="GO:0031470">
    <property type="term" value="C:carboxysome"/>
    <property type="evidence" value="ECO:0007669"/>
    <property type="project" value="UniProtKB-ARBA"/>
</dbReference>
<evidence type="ECO:0000313" key="9">
    <source>
        <dbReference type="Proteomes" id="UP000269154"/>
    </source>
</evidence>
<comment type="caution">
    <text evidence="8">The sequence shown here is derived from an EMBL/GenBank/DDBJ whole genome shotgun (WGS) entry which is preliminary data.</text>
</comment>
<dbReference type="PANTHER" id="PTHR43300">
    <property type="entry name" value="ACETYLTRANSFERASE"/>
    <property type="match status" value="1"/>
</dbReference>
<dbReference type="GO" id="GO:0046677">
    <property type="term" value="P:response to antibiotic"/>
    <property type="evidence" value="ECO:0007669"/>
    <property type="project" value="UniProtKB-KW"/>
</dbReference>
<dbReference type="AlphaFoldDB" id="A0A3N6NMQ8"/>
<evidence type="ECO:0000256" key="3">
    <source>
        <dbReference type="ARBA" id="ARBA00022679"/>
    </source>
</evidence>
<dbReference type="InterPro" id="IPR018357">
    <property type="entry name" value="Hexapep_transf_CS"/>
</dbReference>
<evidence type="ECO:0000256" key="4">
    <source>
        <dbReference type="ARBA" id="ARBA00022737"/>
    </source>
</evidence>
<dbReference type="CDD" id="cd03349">
    <property type="entry name" value="LbH_XAT"/>
    <property type="match status" value="1"/>
</dbReference>
<sequence length="205" mass="23113">MKFASIEYSLDLGAFSYQVSGFSFATRIGRYTSIGEDVQIGRQDHPTTWLSTSPFQYLPEKLFDVGHSFDESTSYHQYISHFVGKVPGTKVKITNIGNDVWIGHGAYVRAGVTIGNGAIVAARAVVVKDVPAYAVVAGNPAVVKKYRVDEELIPRLEALQWWKFSPWQLGKIDFQDINKAVDKIEELKKYQKQYRPNKVFLGTFK</sequence>
<evidence type="ECO:0000313" key="8">
    <source>
        <dbReference type="EMBL" id="RQH52064.1"/>
    </source>
</evidence>
<keyword evidence="4" id="KW-0677">Repeat</keyword>
<keyword evidence="9" id="KW-1185">Reference proteome</keyword>
<evidence type="ECO:0000256" key="1">
    <source>
        <dbReference type="ARBA" id="ARBA00013235"/>
    </source>
</evidence>
<dbReference type="Proteomes" id="UP000269154">
    <property type="component" value="Unassembled WGS sequence"/>
</dbReference>
<accession>A0A3N6NMQ8</accession>
<evidence type="ECO:0000256" key="7">
    <source>
        <dbReference type="ARBA" id="ARBA00047633"/>
    </source>
</evidence>
<evidence type="ECO:0000256" key="5">
    <source>
        <dbReference type="ARBA" id="ARBA00023251"/>
    </source>
</evidence>
<dbReference type="InterPro" id="IPR011004">
    <property type="entry name" value="Trimer_LpxA-like_sf"/>
</dbReference>